<gene>
    <name evidence="1" type="ORF">OFLC_LOCUS10370</name>
</gene>
<dbReference type="STRING" id="387005.A0A183HSA9"/>
<organism evidence="3">
    <name type="scientific">Onchocerca flexuosa</name>
    <dbReference type="NCBI Taxonomy" id="387005"/>
    <lineage>
        <taxon>Eukaryota</taxon>
        <taxon>Metazoa</taxon>
        <taxon>Ecdysozoa</taxon>
        <taxon>Nematoda</taxon>
        <taxon>Chromadorea</taxon>
        <taxon>Rhabditida</taxon>
        <taxon>Spirurina</taxon>
        <taxon>Spiruromorpha</taxon>
        <taxon>Filarioidea</taxon>
        <taxon>Onchocercidae</taxon>
        <taxon>Onchocerca</taxon>
    </lineage>
</organism>
<protein>
    <submittedName>
        <fullName evidence="3">RNase H domain-containing protein</fullName>
    </submittedName>
</protein>
<evidence type="ECO:0000313" key="1">
    <source>
        <dbReference type="EMBL" id="VDO67961.1"/>
    </source>
</evidence>
<reference evidence="1 2" key="2">
    <citation type="submission" date="2018-11" db="EMBL/GenBank/DDBJ databases">
        <authorList>
            <consortium name="Pathogen Informatics"/>
        </authorList>
    </citation>
    <scope>NUCLEOTIDE SEQUENCE [LARGE SCALE GENOMIC DNA]</scope>
</reference>
<proteinExistence type="predicted"/>
<dbReference type="AlphaFoldDB" id="A0A183HSA9"/>
<name>A0A183HSA9_9BILA</name>
<accession>A0A183HSA9</accession>
<dbReference type="WBParaSite" id="OFLC_0001037001-mRNA-1">
    <property type="protein sequence ID" value="OFLC_0001037001-mRNA-1"/>
    <property type="gene ID" value="OFLC_0001037001"/>
</dbReference>
<keyword evidence="2" id="KW-1185">Reference proteome</keyword>
<evidence type="ECO:0000313" key="2">
    <source>
        <dbReference type="Proteomes" id="UP000267606"/>
    </source>
</evidence>
<evidence type="ECO:0000313" key="3">
    <source>
        <dbReference type="WBParaSite" id="OFLC_0001037001-mRNA-1"/>
    </source>
</evidence>
<dbReference type="EMBL" id="UZAJ01013757">
    <property type="protein sequence ID" value="VDO67961.1"/>
    <property type="molecule type" value="Genomic_DNA"/>
</dbReference>
<sequence>MLPSAKDTNNDDVESSRKRTIFTVTNDDTGGYAPTTIIDVNKTIPTFITIDDSIPFAADPDHNESIIVYSDAAEKCATIMLAAIFESISLKLDNTSSIVAPKSDAITSAPKKLSTVVKSDADLLSNAAKHYTRSLSKSDLLELKRSIVKSDFKPVQDPLSASKLRKNCSVDCHPCHTPIFEISGLDSSRYVCESVIDCDEIDASRPFAFFPSIRYATHPCMYNLCSGKPGNTLLR</sequence>
<dbReference type="Proteomes" id="UP000267606">
    <property type="component" value="Unassembled WGS sequence"/>
</dbReference>
<reference evidence="3" key="1">
    <citation type="submission" date="2016-06" db="UniProtKB">
        <authorList>
            <consortium name="WormBaseParasite"/>
        </authorList>
    </citation>
    <scope>IDENTIFICATION</scope>
</reference>